<keyword evidence="1" id="KW-1133">Transmembrane helix</keyword>
<feature type="transmembrane region" description="Helical" evidence="1">
    <location>
        <begin position="191"/>
        <end position="207"/>
    </location>
</feature>
<dbReference type="Proteomes" id="UP000470777">
    <property type="component" value="Unassembled WGS sequence"/>
</dbReference>
<name>A0A3E4TBL6_PHOVU</name>
<dbReference type="AlphaFoldDB" id="A0A3E4TBL6"/>
<dbReference type="Proteomes" id="UP000261278">
    <property type="component" value="Unassembled WGS sequence"/>
</dbReference>
<keyword evidence="1" id="KW-0472">Membrane</keyword>
<reference evidence="7 8" key="2">
    <citation type="journal article" date="2019" name="Nat. Med.">
        <title>A library of human gut bacterial isolates paired with longitudinal multiomics data enables mechanistic microbiome research.</title>
        <authorList>
            <person name="Poyet M."/>
            <person name="Groussin M."/>
            <person name="Gibbons S.M."/>
            <person name="Avila-Pacheco J."/>
            <person name="Jiang X."/>
            <person name="Kearney S.M."/>
            <person name="Perrotta A.R."/>
            <person name="Berdy B."/>
            <person name="Zhao S."/>
            <person name="Lieberman T.D."/>
            <person name="Swanson P.K."/>
            <person name="Smith M."/>
            <person name="Roesemann S."/>
            <person name="Alexander J.E."/>
            <person name="Rich S.A."/>
            <person name="Livny J."/>
            <person name="Vlamakis H."/>
            <person name="Clish C."/>
            <person name="Bullock K."/>
            <person name="Deik A."/>
            <person name="Scott J."/>
            <person name="Pierce K.A."/>
            <person name="Xavier R.J."/>
            <person name="Alm E.J."/>
        </authorList>
    </citation>
    <scope>NUCLEOTIDE SEQUENCE [LARGE SCALE GENOMIC DNA]</scope>
    <source>
        <strain evidence="4 7">BIOML-A82</strain>
        <strain evidence="3 8">BIOML-A85</strain>
        <strain evidence="2 9">BIOML-A93</strain>
    </source>
</reference>
<feature type="transmembrane region" description="Helical" evidence="1">
    <location>
        <begin position="242"/>
        <end position="262"/>
    </location>
</feature>
<feature type="transmembrane region" description="Helical" evidence="1">
    <location>
        <begin position="29"/>
        <end position="48"/>
    </location>
</feature>
<evidence type="ECO:0000313" key="4">
    <source>
        <dbReference type="EMBL" id="KAB6702892.1"/>
    </source>
</evidence>
<dbReference type="Proteomes" id="UP000437380">
    <property type="component" value="Unassembled WGS sequence"/>
</dbReference>
<reference evidence="5 6" key="1">
    <citation type="submission" date="2018-08" db="EMBL/GenBank/DDBJ databases">
        <title>A genome reference for cultivated species of the human gut microbiota.</title>
        <authorList>
            <person name="Zou Y."/>
            <person name="Xue W."/>
            <person name="Luo G."/>
        </authorList>
    </citation>
    <scope>NUCLEOTIDE SEQUENCE [LARGE SCALE GENOMIC DNA]</scope>
    <source>
        <strain evidence="5 6">TF05-18</strain>
    </source>
</reference>
<keyword evidence="1" id="KW-0812">Transmembrane</keyword>
<evidence type="ECO:0000313" key="5">
    <source>
        <dbReference type="EMBL" id="RGL88523.1"/>
    </source>
</evidence>
<feature type="transmembrane region" description="Helical" evidence="1">
    <location>
        <begin position="5"/>
        <end position="23"/>
    </location>
</feature>
<feature type="transmembrane region" description="Helical" evidence="1">
    <location>
        <begin position="159"/>
        <end position="179"/>
    </location>
</feature>
<feature type="transmembrane region" description="Helical" evidence="1">
    <location>
        <begin position="119"/>
        <end position="139"/>
    </location>
</feature>
<evidence type="ECO:0000313" key="3">
    <source>
        <dbReference type="EMBL" id="KAB6696013.1"/>
    </source>
</evidence>
<feature type="transmembrane region" description="Helical" evidence="1">
    <location>
        <begin position="82"/>
        <end position="99"/>
    </location>
</feature>
<accession>A0A3E4TBL6</accession>
<dbReference type="EMBL" id="WDAG01000003">
    <property type="protein sequence ID" value="KAB6662575.1"/>
    <property type="molecule type" value="Genomic_DNA"/>
</dbReference>
<comment type="caution">
    <text evidence="5">The sequence shown here is derived from an EMBL/GenBank/DDBJ whole genome shotgun (WGS) entry which is preliminary data.</text>
</comment>
<dbReference type="EMBL" id="WCZV01000003">
    <property type="protein sequence ID" value="KAB6702892.1"/>
    <property type="molecule type" value="Genomic_DNA"/>
</dbReference>
<feature type="transmembrane region" description="Helical" evidence="1">
    <location>
        <begin position="336"/>
        <end position="354"/>
    </location>
</feature>
<feature type="transmembrane region" description="Helical" evidence="1">
    <location>
        <begin position="60"/>
        <end position="76"/>
    </location>
</feature>
<keyword evidence="5" id="KW-0436">Ligase</keyword>
<proteinExistence type="predicted"/>
<evidence type="ECO:0000256" key="1">
    <source>
        <dbReference type="SAM" id="Phobius"/>
    </source>
</evidence>
<sequence length="416" mass="48394">MKLSIIALYVICSYFLLTAIAGLGNMLGIGILLKLDLILLLSGLYIFFSSSVKKMEGIDILLLIFLLCISLSSAFNNYSTDLFYYGLRYQILLTIFFFVGKSEWFADWKFFDKMQMPIIAVSLIGLYLYLAQPSWYIAWKLQSTTEFSSESRILEMTRLSAFWQYPYWVSYGCALLYHYKLYTMFTSNVKKQDVLVIFFLFFIIVLTQQRAPLLFIVLSTVFFYIYSFCTKSKYQYKKFRRILNISIIALVMGTLYVLLNVLDEDRILFMINKIISADSGNTSFLSERLGLYKDFQSMPVTFWGDGIGRYSHLAYQQNKLAITDCQYIQTLHETGYFGLIGYILLFIYLIVNGMRNIKLNIFEIGVLIFYLIAMIGANPLSNQGIHTIFLWICCGRIINNDCLHYKQNEYEKSNCN</sequence>
<evidence type="ECO:0000313" key="7">
    <source>
        <dbReference type="Proteomes" id="UP000437380"/>
    </source>
</evidence>
<evidence type="ECO:0000313" key="2">
    <source>
        <dbReference type="EMBL" id="KAB6662575.1"/>
    </source>
</evidence>
<dbReference type="EMBL" id="WCZY01000003">
    <property type="protein sequence ID" value="KAB6696013.1"/>
    <property type="molecule type" value="Genomic_DNA"/>
</dbReference>
<dbReference type="RefSeq" id="WP_007842525.1">
    <property type="nucleotide sequence ID" value="NZ_JABDSE010000002.1"/>
</dbReference>
<feature type="transmembrane region" description="Helical" evidence="1">
    <location>
        <begin position="213"/>
        <end position="230"/>
    </location>
</feature>
<evidence type="ECO:0000313" key="8">
    <source>
        <dbReference type="Proteomes" id="UP000470777"/>
    </source>
</evidence>
<evidence type="ECO:0000313" key="9">
    <source>
        <dbReference type="Proteomes" id="UP000470952"/>
    </source>
</evidence>
<dbReference type="EMBL" id="QSSN01000002">
    <property type="protein sequence ID" value="RGL88523.1"/>
    <property type="molecule type" value="Genomic_DNA"/>
</dbReference>
<protein>
    <submittedName>
        <fullName evidence="5">O-antigen ligase domain-containing protein</fullName>
    </submittedName>
    <submittedName>
        <fullName evidence="2">O-antigen ligase family protein</fullName>
    </submittedName>
</protein>
<dbReference type="Proteomes" id="UP000470952">
    <property type="component" value="Unassembled WGS sequence"/>
</dbReference>
<organism evidence="5 6">
    <name type="scientific">Phocaeicola vulgatus</name>
    <name type="common">Bacteroides vulgatus</name>
    <dbReference type="NCBI Taxonomy" id="821"/>
    <lineage>
        <taxon>Bacteria</taxon>
        <taxon>Pseudomonadati</taxon>
        <taxon>Bacteroidota</taxon>
        <taxon>Bacteroidia</taxon>
        <taxon>Bacteroidales</taxon>
        <taxon>Bacteroidaceae</taxon>
        <taxon>Phocaeicola</taxon>
    </lineage>
</organism>
<evidence type="ECO:0000313" key="6">
    <source>
        <dbReference type="Proteomes" id="UP000261278"/>
    </source>
</evidence>
<gene>
    <name evidence="5" type="ORF">DXC44_02090</name>
    <name evidence="4" type="ORF">GAY17_03205</name>
    <name evidence="2" type="ORF">GAZ76_03855</name>
    <name evidence="3" type="ORF">GAZ92_03290</name>
</gene>
<dbReference type="GO" id="GO:0016874">
    <property type="term" value="F:ligase activity"/>
    <property type="evidence" value="ECO:0007669"/>
    <property type="project" value="UniProtKB-KW"/>
</dbReference>
<feature type="transmembrane region" description="Helical" evidence="1">
    <location>
        <begin position="361"/>
        <end position="380"/>
    </location>
</feature>